<dbReference type="SUPFAM" id="SSF82185">
    <property type="entry name" value="Histone H3 K4-specific methyltransferase SET7/9 N-terminal domain"/>
    <property type="match status" value="1"/>
</dbReference>
<dbReference type="Proteomes" id="UP000008720">
    <property type="component" value="Chromosome"/>
</dbReference>
<evidence type="ECO:0000256" key="1">
    <source>
        <dbReference type="SAM" id="SignalP"/>
    </source>
</evidence>
<reference evidence="2 3" key="1">
    <citation type="journal article" date="2011" name="Stand. Genomic Sci.">
        <title>Complete genome sequence of Marivirga tractuosa type strain (H-43).</title>
        <authorList>
            <person name="Pagani I."/>
            <person name="Chertkov O."/>
            <person name="Lapidus A."/>
            <person name="Lucas S."/>
            <person name="Del Rio T.G."/>
            <person name="Tice H."/>
            <person name="Copeland A."/>
            <person name="Cheng J.F."/>
            <person name="Nolan M."/>
            <person name="Saunders E."/>
            <person name="Pitluck S."/>
            <person name="Held B."/>
            <person name="Goodwin L."/>
            <person name="Liolios K."/>
            <person name="Ovchinikova G."/>
            <person name="Ivanova N."/>
            <person name="Mavromatis K."/>
            <person name="Pati A."/>
            <person name="Chen A."/>
            <person name="Palaniappan K."/>
            <person name="Land M."/>
            <person name="Hauser L."/>
            <person name="Jeffries C.D."/>
            <person name="Detter J.C."/>
            <person name="Han C."/>
            <person name="Tapia R."/>
            <person name="Ngatchou-Djao O.D."/>
            <person name="Rohde M."/>
            <person name="Goker M."/>
            <person name="Spring S."/>
            <person name="Sikorski J."/>
            <person name="Woyke T."/>
            <person name="Bristow J."/>
            <person name="Eisen J.A."/>
            <person name="Markowitz V."/>
            <person name="Hugenholtz P."/>
            <person name="Klenk H.P."/>
            <person name="Kyrpides N.C."/>
        </authorList>
    </citation>
    <scope>NUCLEOTIDE SEQUENCE [LARGE SCALE GENOMIC DNA]</scope>
    <source>
        <strain evidence="3">ATCC 23168 / DSM 4126 / NBRC 15989 / NCIMB 1408 / VKM B-1430 / H-43</strain>
    </source>
</reference>
<dbReference type="STRING" id="643867.Ftrac_3451"/>
<keyword evidence="1" id="KW-0732">Signal</keyword>
<dbReference type="EMBL" id="CP002349">
    <property type="protein sequence ID" value="ADR23425.1"/>
    <property type="molecule type" value="Genomic_DNA"/>
</dbReference>
<dbReference type="AlphaFoldDB" id="E4TMJ1"/>
<dbReference type="Gene3D" id="2.20.110.10">
    <property type="entry name" value="Histone H3 K4-specific methyltransferase SET7/9 N-terminal domain"/>
    <property type="match status" value="2"/>
</dbReference>
<organism evidence="2 3">
    <name type="scientific">Marivirga tractuosa (strain ATCC 23168 / DSM 4126 / NBRC 15989 / NCIMB 1408 / VKM B-1430 / H-43)</name>
    <name type="common">Microscilla tractuosa</name>
    <name type="synonym">Flexibacter tractuosus</name>
    <dbReference type="NCBI Taxonomy" id="643867"/>
    <lineage>
        <taxon>Bacteria</taxon>
        <taxon>Pseudomonadati</taxon>
        <taxon>Bacteroidota</taxon>
        <taxon>Cytophagia</taxon>
        <taxon>Cytophagales</taxon>
        <taxon>Marivirgaceae</taxon>
        <taxon>Marivirga</taxon>
    </lineage>
</organism>
<dbReference type="HOGENOM" id="CLU_070766_1_0_10"/>
<evidence type="ECO:0000313" key="3">
    <source>
        <dbReference type="Proteomes" id="UP000008720"/>
    </source>
</evidence>
<keyword evidence="3" id="KW-1185">Reference proteome</keyword>
<dbReference type="eggNOG" id="COG2849">
    <property type="taxonomic scope" value="Bacteria"/>
</dbReference>
<gene>
    <name evidence="2" type="ordered locus">Ftrac_3451</name>
</gene>
<evidence type="ECO:0000313" key="2">
    <source>
        <dbReference type="EMBL" id="ADR23425.1"/>
    </source>
</evidence>
<dbReference type="RefSeq" id="WP_013455567.1">
    <property type="nucleotide sequence ID" value="NC_014759.1"/>
</dbReference>
<proteinExistence type="predicted"/>
<name>E4TMJ1_MARTH</name>
<accession>E4TMJ1</accession>
<feature type="signal peptide" evidence="1">
    <location>
        <begin position="1"/>
        <end position="20"/>
    </location>
</feature>
<evidence type="ECO:0008006" key="4">
    <source>
        <dbReference type="Google" id="ProtNLM"/>
    </source>
</evidence>
<protein>
    <recommendedName>
        <fullName evidence="4">MORN variant repeat-containing protein</fullName>
    </recommendedName>
</protein>
<sequence>MKKFLLISTLFIGLPLILLAQEEEIPQDTTETASDTVRRTFQFLDGAPVTIDLNTEEEEEEEEEDKKKKEKKKRNFYYGKKVRKNYTLSGYGNNVTRELFNYLKKEYVEPDPYVRDFYWYDFKRKEIRSTKNADPKFAGILHGPYQKIKDEQVIEKGMFWNGLKHGRWMRYDNNGILLYKLTYFKGWPIDSKITYYDEEKRQHVKEVIPIEHGEKEGTYLYFHKNGQVAVQGEYRFDEKVGLWAEYYDQRRRRKKTIQYGRDPFDQEFKPYINQEWNAKGDLVYDRDQWNRKFASK</sequence>
<feature type="chain" id="PRO_5005673943" description="MORN variant repeat-containing protein" evidence="1">
    <location>
        <begin position="21"/>
        <end position="296"/>
    </location>
</feature>
<dbReference type="KEGG" id="mtt:Ftrac_3451"/>